<gene>
    <name evidence="3" type="ORF">C6570_08355</name>
</gene>
<reference evidence="3 4" key="1">
    <citation type="submission" date="2018-03" db="EMBL/GenBank/DDBJ databases">
        <title>Genome sequencing of Ottowia sp.</title>
        <authorList>
            <person name="Kim S.-J."/>
            <person name="Heo J."/>
            <person name="Kwon S.-W."/>
        </authorList>
    </citation>
    <scope>NUCLEOTIDE SEQUENCE [LARGE SCALE GENOMIC DNA]</scope>
    <source>
        <strain evidence="3 4">KADR8-3</strain>
    </source>
</reference>
<evidence type="ECO:0000313" key="3">
    <source>
        <dbReference type="EMBL" id="AVO34240.1"/>
    </source>
</evidence>
<dbReference type="Pfam" id="PF03922">
    <property type="entry name" value="OmpW"/>
    <property type="match status" value="1"/>
</dbReference>
<dbReference type="KEGG" id="otk:C6570_08355"/>
<dbReference type="SUPFAM" id="SSF56925">
    <property type="entry name" value="OMPA-like"/>
    <property type="match status" value="1"/>
</dbReference>
<organism evidence="3 4">
    <name type="scientific">Ottowia oryzae</name>
    <dbReference type="NCBI Taxonomy" id="2109914"/>
    <lineage>
        <taxon>Bacteria</taxon>
        <taxon>Pseudomonadati</taxon>
        <taxon>Pseudomonadota</taxon>
        <taxon>Betaproteobacteria</taxon>
        <taxon>Burkholderiales</taxon>
        <taxon>Comamonadaceae</taxon>
        <taxon>Ottowia</taxon>
    </lineage>
</organism>
<accession>A0A2S0MEI5</accession>
<dbReference type="RefSeq" id="WP_106702795.1">
    <property type="nucleotide sequence ID" value="NZ_CP027666.1"/>
</dbReference>
<name>A0A2S0MEI5_9BURK</name>
<sequence length="243" mass="25602">MKRTTFQAGLIAATMLVCAGSAQAQKAGDWVFGAGALGYLPQDKTTPLRFVSPVDRELPGSGADVKNAVTLGMNLHYFVTDNWAVEGVLGVPPRIKLDGAGTLAPLGQLGSARLYAPTLLGKYFFGNADDKLRFSAGLGVTYSKFSSVRLDSGLQNALGGALGMPPGMSTTTAKIGSKFAPVLNVGVNYAFTKNLGMTFSVSYIPMKTKATLTTSVGGNTVAVSQTRVRLDPIVPFLYLTYKF</sequence>
<dbReference type="InterPro" id="IPR005618">
    <property type="entry name" value="OMPW"/>
</dbReference>
<dbReference type="Proteomes" id="UP000239709">
    <property type="component" value="Chromosome"/>
</dbReference>
<dbReference type="GO" id="GO:0055085">
    <property type="term" value="P:transmembrane transport"/>
    <property type="evidence" value="ECO:0007669"/>
    <property type="project" value="TreeGrafter"/>
</dbReference>
<dbReference type="Gene3D" id="2.40.160.20">
    <property type="match status" value="1"/>
</dbReference>
<dbReference type="PANTHER" id="PTHR36920:SF1">
    <property type="entry name" value="OUTER MEMBRANE PROTEIN W"/>
    <property type="match status" value="1"/>
</dbReference>
<comment type="subcellular location">
    <subcellularLocation>
        <location evidence="1">Cell outer membrane</location>
    </subcellularLocation>
</comment>
<feature type="chain" id="PRO_5015484204" evidence="2">
    <location>
        <begin position="25"/>
        <end position="243"/>
    </location>
</feature>
<dbReference type="InterPro" id="IPR011250">
    <property type="entry name" value="OMP/PagP_B-barrel"/>
</dbReference>
<keyword evidence="4" id="KW-1185">Reference proteome</keyword>
<proteinExistence type="predicted"/>
<dbReference type="EMBL" id="CP027666">
    <property type="protein sequence ID" value="AVO34240.1"/>
    <property type="molecule type" value="Genomic_DNA"/>
</dbReference>
<dbReference type="PANTHER" id="PTHR36920">
    <property type="match status" value="1"/>
</dbReference>
<evidence type="ECO:0000256" key="2">
    <source>
        <dbReference type="SAM" id="SignalP"/>
    </source>
</evidence>
<evidence type="ECO:0000313" key="4">
    <source>
        <dbReference type="Proteomes" id="UP000239709"/>
    </source>
</evidence>
<dbReference type="GO" id="GO:0009279">
    <property type="term" value="C:cell outer membrane"/>
    <property type="evidence" value="ECO:0007669"/>
    <property type="project" value="UniProtKB-SubCell"/>
</dbReference>
<keyword evidence="2" id="KW-0732">Signal</keyword>
<evidence type="ECO:0000256" key="1">
    <source>
        <dbReference type="ARBA" id="ARBA00004442"/>
    </source>
</evidence>
<feature type="signal peptide" evidence="2">
    <location>
        <begin position="1"/>
        <end position="24"/>
    </location>
</feature>
<dbReference type="OrthoDB" id="9807574at2"/>
<dbReference type="AlphaFoldDB" id="A0A2S0MEI5"/>
<protein>
    <submittedName>
        <fullName evidence="3">OmpW family protein</fullName>
    </submittedName>
</protein>